<reference evidence="3" key="1">
    <citation type="submission" date="2016-03" db="EMBL/GenBank/DDBJ databases">
        <authorList>
            <person name="Ploux O."/>
        </authorList>
    </citation>
    <scope>NUCLEOTIDE SEQUENCE</scope>
    <source>
        <strain evidence="3">UC10</strain>
    </source>
</reference>
<feature type="signal peptide" evidence="2">
    <location>
        <begin position="1"/>
        <end position="18"/>
    </location>
</feature>
<feature type="region of interest" description="Disordered" evidence="1">
    <location>
        <begin position="12"/>
        <end position="53"/>
    </location>
</feature>
<sequence>MTLGIGAALASGSSVAHADTAHTGAQNASSSNAGPAAPGRHTTASSGRATKGKPLNAIRLADGPKVPAVAKQAPTDPPRRLNLANEVLSWVHRELRYTLFNRPPTIAPVQHSEDPVTGVIAGDLHGSSASGGRLTYAVTQPDNALVQVDPDGTFTVTPDASTAHLGGTVSFNVTVDNGSGYRLPGLAGRIQSVIHSLARRFGLSGADTSTTVVTVDVAATNKPPTITGYTDGLPAGDGVVTGQIQATDPNGDGLNFNGSTASALGGAVVINSDGSFTYTPTGEARHAAAAIDAPGATTDSFSVNVSDGYGGIATETITVSVSPTNGNPTGGAVTGLQIDDTIGTVTGSVTGVTDPDLDTLRYSSTPTSVGGGFVDVYNDGSFTYNPTADQRHLAAALGAPFTSTHDSFTISVSDGHGGSTAITIVVPVVPESDEPPTGVAAG</sequence>
<evidence type="ECO:0000256" key="2">
    <source>
        <dbReference type="SAM" id="SignalP"/>
    </source>
</evidence>
<dbReference type="NCBIfam" id="TIGR01965">
    <property type="entry name" value="VCBS_repeat"/>
    <property type="match status" value="1"/>
</dbReference>
<dbReference type="EMBL" id="FLQS01000015">
    <property type="protein sequence ID" value="SBS75413.1"/>
    <property type="molecule type" value="Genomic_DNA"/>
</dbReference>
<feature type="region of interest" description="Disordered" evidence="1">
    <location>
        <begin position="58"/>
        <end position="77"/>
    </location>
</feature>
<gene>
    <name evidence="3" type="ORF">MHPYR_220093</name>
</gene>
<protein>
    <recommendedName>
        <fullName evidence="4">VCBS repeat-containing protein</fullName>
    </recommendedName>
</protein>
<name>A0A1Y5P9Q1_9MYCO</name>
<keyword evidence="2" id="KW-0732">Signal</keyword>
<dbReference type="Pfam" id="PF17963">
    <property type="entry name" value="Big_9"/>
    <property type="match status" value="3"/>
</dbReference>
<feature type="chain" id="PRO_5011002161" description="VCBS repeat-containing protein" evidence="2">
    <location>
        <begin position="19"/>
        <end position="442"/>
    </location>
</feature>
<dbReference type="AlphaFoldDB" id="A0A1Y5P9Q1"/>
<evidence type="ECO:0000313" key="3">
    <source>
        <dbReference type="EMBL" id="SBS75413.1"/>
    </source>
</evidence>
<feature type="compositionally biased region" description="Low complexity" evidence="1">
    <location>
        <begin position="24"/>
        <end position="39"/>
    </location>
</feature>
<dbReference type="InterPro" id="IPR010221">
    <property type="entry name" value="VCBS_dom"/>
</dbReference>
<accession>A0A1Y5P9Q1</accession>
<proteinExistence type="predicted"/>
<evidence type="ECO:0008006" key="4">
    <source>
        <dbReference type="Google" id="ProtNLM"/>
    </source>
</evidence>
<evidence type="ECO:0000256" key="1">
    <source>
        <dbReference type="SAM" id="MobiDB-lite"/>
    </source>
</evidence>
<organism evidence="3">
    <name type="scientific">uncultured Mycobacterium sp</name>
    <dbReference type="NCBI Taxonomy" id="171292"/>
    <lineage>
        <taxon>Bacteria</taxon>
        <taxon>Bacillati</taxon>
        <taxon>Actinomycetota</taxon>
        <taxon>Actinomycetes</taxon>
        <taxon>Mycobacteriales</taxon>
        <taxon>Mycobacteriaceae</taxon>
        <taxon>Mycobacterium</taxon>
        <taxon>environmental samples</taxon>
    </lineage>
</organism>